<feature type="compositionally biased region" description="Pro residues" evidence="1">
    <location>
        <begin position="65"/>
        <end position="76"/>
    </location>
</feature>
<dbReference type="InterPro" id="IPR011333">
    <property type="entry name" value="SKP1/BTB/POZ_sf"/>
</dbReference>
<dbReference type="Pfam" id="PF00651">
    <property type="entry name" value="BTB"/>
    <property type="match status" value="1"/>
</dbReference>
<reference evidence="3 4" key="1">
    <citation type="submission" date="2020-01" db="EMBL/GenBank/DDBJ databases">
        <title>Aspergillus terreus IFO 6365 whole genome shotgun sequence.</title>
        <authorList>
            <person name="Kanamasa S."/>
            <person name="Takahashi H."/>
        </authorList>
    </citation>
    <scope>NUCLEOTIDE SEQUENCE [LARGE SCALE GENOMIC DNA]</scope>
    <source>
        <strain evidence="3 4">IFO 6365</strain>
    </source>
</reference>
<name>A0A5M3Z258_ASPTE</name>
<dbReference type="CDD" id="cd18186">
    <property type="entry name" value="BTB_POZ_ZBTB_KLHL-like"/>
    <property type="match status" value="1"/>
</dbReference>
<feature type="compositionally biased region" description="Low complexity" evidence="1">
    <location>
        <begin position="18"/>
        <end position="36"/>
    </location>
</feature>
<dbReference type="Proteomes" id="UP000452235">
    <property type="component" value="Unassembled WGS sequence"/>
</dbReference>
<sequence>MEGTPEVRVAGLEASPVPTDTQNAQPPQPPQNTQTPEISVNPTQSTDAANDHPSQSQDITLPDAAPEPEPTPAEPAPPRRKPGLQFLEFLTSPIVEIVVGQGDKTTSLTAHQSLLMESHFLAALVEKFGQSAQRRIELPDENVEAFGYFLQYQYTRDYSTSAIAGEQEQVVGEIDDSGEELLKHARVYTLAEKLGIPSLKHLAHSKIHRINSSSQGELTYARYVYTHTPADDETIRKPVAAFWAQRSYVLRHEAEEEFKKLCLDVPEFCFDVLTLVLDWKEKRAHEKSETESGVKGSGRKRLRSGV</sequence>
<dbReference type="InterPro" id="IPR000210">
    <property type="entry name" value="BTB/POZ_dom"/>
</dbReference>
<gene>
    <name evidence="3" type="ORF">ATEIFO6365_0005065200</name>
</gene>
<accession>A0A5M3Z258</accession>
<feature type="domain" description="BTB" evidence="2">
    <location>
        <begin position="101"/>
        <end position="202"/>
    </location>
</feature>
<dbReference type="PANTHER" id="PTHR47843">
    <property type="entry name" value="BTB DOMAIN-CONTAINING PROTEIN-RELATED"/>
    <property type="match status" value="1"/>
</dbReference>
<keyword evidence="4" id="KW-1185">Reference proteome</keyword>
<dbReference type="SUPFAM" id="SSF54695">
    <property type="entry name" value="POZ domain"/>
    <property type="match status" value="1"/>
</dbReference>
<dbReference type="AlphaFoldDB" id="A0A5M3Z258"/>
<comment type="caution">
    <text evidence="3">The sequence shown here is derived from an EMBL/GenBank/DDBJ whole genome shotgun (WGS) entry which is preliminary data.</text>
</comment>
<dbReference type="EMBL" id="BLJY01000005">
    <property type="protein sequence ID" value="GFF16462.1"/>
    <property type="molecule type" value="Genomic_DNA"/>
</dbReference>
<dbReference type="PANTHER" id="PTHR47843:SF3">
    <property type="entry name" value="BTB DOMAIN-CONTAINING PROTEIN"/>
    <property type="match status" value="1"/>
</dbReference>
<evidence type="ECO:0000313" key="4">
    <source>
        <dbReference type="Proteomes" id="UP000452235"/>
    </source>
</evidence>
<feature type="compositionally biased region" description="Polar residues" evidence="1">
    <location>
        <begin position="37"/>
        <end position="59"/>
    </location>
</feature>
<evidence type="ECO:0000313" key="3">
    <source>
        <dbReference type="EMBL" id="GFF16462.1"/>
    </source>
</evidence>
<feature type="compositionally biased region" description="Basic residues" evidence="1">
    <location>
        <begin position="297"/>
        <end position="306"/>
    </location>
</feature>
<feature type="region of interest" description="Disordered" evidence="1">
    <location>
        <begin position="285"/>
        <end position="306"/>
    </location>
</feature>
<evidence type="ECO:0000259" key="2">
    <source>
        <dbReference type="Pfam" id="PF00651"/>
    </source>
</evidence>
<organism evidence="3 4">
    <name type="scientific">Aspergillus terreus</name>
    <dbReference type="NCBI Taxonomy" id="33178"/>
    <lineage>
        <taxon>Eukaryota</taxon>
        <taxon>Fungi</taxon>
        <taxon>Dikarya</taxon>
        <taxon>Ascomycota</taxon>
        <taxon>Pezizomycotina</taxon>
        <taxon>Eurotiomycetes</taxon>
        <taxon>Eurotiomycetidae</taxon>
        <taxon>Eurotiales</taxon>
        <taxon>Aspergillaceae</taxon>
        <taxon>Aspergillus</taxon>
        <taxon>Aspergillus subgen. Circumdati</taxon>
    </lineage>
</organism>
<feature type="region of interest" description="Disordered" evidence="1">
    <location>
        <begin position="1"/>
        <end position="81"/>
    </location>
</feature>
<evidence type="ECO:0000256" key="1">
    <source>
        <dbReference type="SAM" id="MobiDB-lite"/>
    </source>
</evidence>
<dbReference type="OrthoDB" id="3926209at2759"/>
<dbReference type="VEuPathDB" id="FungiDB:ATEG_06860"/>
<dbReference type="Gene3D" id="3.30.710.10">
    <property type="entry name" value="Potassium Channel Kv1.1, Chain A"/>
    <property type="match status" value="1"/>
</dbReference>
<proteinExistence type="predicted"/>
<protein>
    <recommendedName>
        <fullName evidence="2">BTB domain-containing protein</fullName>
    </recommendedName>
</protein>